<evidence type="ECO:0000313" key="14">
    <source>
        <dbReference type="Proteomes" id="UP000245699"/>
    </source>
</evidence>
<evidence type="ECO:0000256" key="3">
    <source>
        <dbReference type="ARBA" id="ARBA00022448"/>
    </source>
</evidence>
<dbReference type="InterPro" id="IPR023395">
    <property type="entry name" value="MCP_dom_sf"/>
</dbReference>
<evidence type="ECO:0000256" key="6">
    <source>
        <dbReference type="ARBA" id="ARBA00022792"/>
    </source>
</evidence>
<dbReference type="PROSITE" id="PS50920">
    <property type="entry name" value="SOLCAR"/>
    <property type="match status" value="3"/>
</dbReference>
<evidence type="ECO:0000256" key="4">
    <source>
        <dbReference type="ARBA" id="ARBA00022692"/>
    </source>
</evidence>
<comment type="subcellular location">
    <subcellularLocation>
        <location evidence="1">Mitochondrion inner membrane</location>
        <topology evidence="1">Multi-pass membrane protein</topology>
    </subcellularLocation>
</comment>
<dbReference type="Pfam" id="PF00153">
    <property type="entry name" value="Mito_carr"/>
    <property type="match status" value="4"/>
</dbReference>
<feature type="repeat" description="Solcar" evidence="10">
    <location>
        <begin position="97"/>
        <end position="179"/>
    </location>
</feature>
<comment type="caution">
    <text evidence="13">The sequence shown here is derived from an EMBL/GenBank/DDBJ whole genome shotgun (WGS) entry which is preliminary data.</text>
</comment>
<keyword evidence="8" id="KW-0496">Mitochondrion</keyword>
<sequence>MAETIPPSVVPKRQNTMLECLIAGGIAGTAVDTVLFPLDTIKTRLQTEAGFRASGGFRGIYSGLFSAVLGSAPSASLFFLCYEYSKSILGKHSKPEYYPFVHMLSASIGETSACLVRVPTEVVKQRMQIGQYRTFSSAVSNIYWSEGALGFFKGYSNTIMREIPFACIQFPMYEYLKTIIHHYRKREAMPWEAGIAGSIAGGIAAAMTTPLDVVKTRVMVSSKNSENGHVYKGLFSSLRYIVKNEGWRALYKGIGPRVLWISIGGWIFLGVYEKAKKQLRYMEES</sequence>
<feature type="transmembrane region" description="Helical" evidence="12">
    <location>
        <begin position="59"/>
        <end position="80"/>
    </location>
</feature>
<dbReference type="Gene3D" id="1.50.40.10">
    <property type="entry name" value="Mitochondrial carrier domain"/>
    <property type="match status" value="2"/>
</dbReference>
<dbReference type="InterPro" id="IPR002067">
    <property type="entry name" value="MCP"/>
</dbReference>
<accession>A0A2T9YH09</accession>
<keyword evidence="3 11" id="KW-0813">Transport</keyword>
<gene>
    <name evidence="13" type="ORF">BB559_004052</name>
</gene>
<evidence type="ECO:0000313" key="13">
    <source>
        <dbReference type="EMBL" id="PVU91605.1"/>
    </source>
</evidence>
<dbReference type="OrthoDB" id="276989at2759"/>
<keyword evidence="4 10" id="KW-0812">Transmembrane</keyword>
<evidence type="ECO:0000256" key="11">
    <source>
        <dbReference type="RuleBase" id="RU000488"/>
    </source>
</evidence>
<evidence type="ECO:0000256" key="10">
    <source>
        <dbReference type="PROSITE-ProRule" id="PRU00282"/>
    </source>
</evidence>
<keyword evidence="7 12" id="KW-1133">Transmembrane helix</keyword>
<feature type="repeat" description="Solcar" evidence="10">
    <location>
        <begin position="15"/>
        <end position="88"/>
    </location>
</feature>
<evidence type="ECO:0000256" key="2">
    <source>
        <dbReference type="ARBA" id="ARBA00006375"/>
    </source>
</evidence>
<evidence type="ECO:0008006" key="15">
    <source>
        <dbReference type="Google" id="ProtNLM"/>
    </source>
</evidence>
<feature type="transmembrane region" description="Helical" evidence="12">
    <location>
        <begin position="193"/>
        <end position="211"/>
    </location>
</feature>
<dbReference type="InterPro" id="IPR018108">
    <property type="entry name" value="MCP_transmembrane"/>
</dbReference>
<reference evidence="13 14" key="1">
    <citation type="journal article" date="2018" name="MBio">
        <title>Comparative Genomics Reveals the Core Gene Toolbox for the Fungus-Insect Symbiosis.</title>
        <authorList>
            <person name="Wang Y."/>
            <person name="Stata M."/>
            <person name="Wang W."/>
            <person name="Stajich J.E."/>
            <person name="White M.M."/>
            <person name="Moncalvo J.M."/>
        </authorList>
    </citation>
    <scope>NUCLEOTIDE SEQUENCE [LARGE SCALE GENOMIC DNA]</scope>
    <source>
        <strain evidence="13 14">AUS-77-4</strain>
    </source>
</reference>
<keyword evidence="14" id="KW-1185">Reference proteome</keyword>
<dbReference type="FunFam" id="1.50.40.10:FF:000018">
    <property type="entry name" value="S-adenosylmethionine mitochondrial carrier protein-like"/>
    <property type="match status" value="1"/>
</dbReference>
<comment type="similarity">
    <text evidence="2 11">Belongs to the mitochondrial carrier (TC 2.A.29) family.</text>
</comment>
<feature type="transmembrane region" description="Helical" evidence="12">
    <location>
        <begin position="254"/>
        <end position="272"/>
    </location>
</feature>
<evidence type="ECO:0000256" key="5">
    <source>
        <dbReference type="ARBA" id="ARBA00022737"/>
    </source>
</evidence>
<evidence type="ECO:0000256" key="9">
    <source>
        <dbReference type="ARBA" id="ARBA00023136"/>
    </source>
</evidence>
<evidence type="ECO:0000256" key="8">
    <source>
        <dbReference type="ARBA" id="ARBA00023128"/>
    </source>
</evidence>
<evidence type="ECO:0000256" key="12">
    <source>
        <dbReference type="SAM" id="Phobius"/>
    </source>
</evidence>
<dbReference type="Proteomes" id="UP000245699">
    <property type="component" value="Unassembled WGS sequence"/>
</dbReference>
<evidence type="ECO:0000256" key="1">
    <source>
        <dbReference type="ARBA" id="ARBA00004448"/>
    </source>
</evidence>
<dbReference type="EMBL" id="MBFT01000406">
    <property type="protein sequence ID" value="PVU91605.1"/>
    <property type="molecule type" value="Genomic_DNA"/>
</dbReference>
<keyword evidence="9 10" id="KW-0472">Membrane</keyword>
<proteinExistence type="inferred from homology"/>
<feature type="repeat" description="Solcar" evidence="10">
    <location>
        <begin position="188"/>
        <end position="278"/>
    </location>
</feature>
<dbReference type="GO" id="GO:0005743">
    <property type="term" value="C:mitochondrial inner membrane"/>
    <property type="evidence" value="ECO:0007669"/>
    <property type="project" value="UniProtKB-SubCell"/>
</dbReference>
<dbReference type="PANTHER" id="PTHR45667">
    <property type="entry name" value="S-ADENOSYLMETHIONINE MITOCHONDRIAL CARRIER PROTEIN"/>
    <property type="match status" value="1"/>
</dbReference>
<protein>
    <recommendedName>
        <fullName evidence="15">Mitochondrial carrier protein PET8</fullName>
    </recommendedName>
</protein>
<evidence type="ECO:0000256" key="7">
    <source>
        <dbReference type="ARBA" id="ARBA00022989"/>
    </source>
</evidence>
<dbReference type="GO" id="GO:0055085">
    <property type="term" value="P:transmembrane transport"/>
    <property type="evidence" value="ECO:0007669"/>
    <property type="project" value="InterPro"/>
</dbReference>
<organism evidence="13 14">
    <name type="scientific">Furculomyces boomerangus</name>
    <dbReference type="NCBI Taxonomy" id="61424"/>
    <lineage>
        <taxon>Eukaryota</taxon>
        <taxon>Fungi</taxon>
        <taxon>Fungi incertae sedis</taxon>
        <taxon>Zoopagomycota</taxon>
        <taxon>Kickxellomycotina</taxon>
        <taxon>Harpellomycetes</taxon>
        <taxon>Harpellales</taxon>
        <taxon>Harpellaceae</taxon>
        <taxon>Furculomyces</taxon>
    </lineage>
</organism>
<dbReference type="PRINTS" id="PR00926">
    <property type="entry name" value="MITOCARRIER"/>
</dbReference>
<dbReference type="AlphaFoldDB" id="A0A2T9YH09"/>
<keyword evidence="6" id="KW-0999">Mitochondrion inner membrane</keyword>
<feature type="transmembrane region" description="Helical" evidence="12">
    <location>
        <begin position="16"/>
        <end position="38"/>
    </location>
</feature>
<dbReference type="SUPFAM" id="SSF103506">
    <property type="entry name" value="Mitochondrial carrier"/>
    <property type="match status" value="1"/>
</dbReference>
<name>A0A2T9YH09_9FUNG</name>
<keyword evidence="5" id="KW-0677">Repeat</keyword>